<dbReference type="InterPro" id="IPR051491">
    <property type="entry name" value="Recombinase/Transposase-rel"/>
</dbReference>
<name>Q2RZY7_SALRD</name>
<dbReference type="NCBIfam" id="NF040570">
    <property type="entry name" value="guided_TnpB"/>
    <property type="match status" value="1"/>
</dbReference>
<keyword evidence="9" id="KW-1185">Reference proteome</keyword>
<dbReference type="GO" id="GO:0006310">
    <property type="term" value="P:DNA recombination"/>
    <property type="evidence" value="ECO:0007669"/>
    <property type="project" value="UniProtKB-KW"/>
</dbReference>
<dbReference type="AlphaFoldDB" id="Q2RZY7"/>
<evidence type="ECO:0000256" key="4">
    <source>
        <dbReference type="ARBA" id="ARBA00023172"/>
    </source>
</evidence>
<dbReference type="PANTHER" id="PTHR36172">
    <property type="match status" value="1"/>
</dbReference>
<organism evidence="8 9">
    <name type="scientific">Salinibacter ruber (strain DSM 13855 / M31)</name>
    <dbReference type="NCBI Taxonomy" id="309807"/>
    <lineage>
        <taxon>Bacteria</taxon>
        <taxon>Pseudomonadati</taxon>
        <taxon>Rhodothermota</taxon>
        <taxon>Rhodothermia</taxon>
        <taxon>Rhodothermales</taxon>
        <taxon>Salinibacteraceae</taxon>
        <taxon>Salinibacter</taxon>
    </lineage>
</organism>
<dbReference type="eggNOG" id="COG0675">
    <property type="taxonomic scope" value="Bacteria"/>
</dbReference>
<proteinExistence type="inferred from homology"/>
<dbReference type="EMBL" id="CP000159">
    <property type="protein sequence ID" value="ABC44645.1"/>
    <property type="molecule type" value="Genomic_DNA"/>
</dbReference>
<dbReference type="GO" id="GO:0032196">
    <property type="term" value="P:transposition"/>
    <property type="evidence" value="ECO:0007669"/>
    <property type="project" value="UniProtKB-KW"/>
</dbReference>
<dbReference type="KEGG" id="sru:SRU_2395"/>
<evidence type="ECO:0000256" key="3">
    <source>
        <dbReference type="ARBA" id="ARBA00023125"/>
    </source>
</evidence>
<sequence length="425" mass="49204">MYLTRKLKLGQTDQLDRLARQAGELWSTLTKWHWRFARRQGYWLSKGQAQKMYCKGFDGLHSQSAQAVADSFYDSLQSWRKKRKNGDYEGLRPPYKQKRYFKVQWKSGAIKLRDDGVLRLSNGRGNNPVLIDWPSEKEPKRVEIGWDGDQYELRCQYNVEEDQEPKGTKKAGVDLGERHLATVYVENGENISVHGGRLRSLRRQHNRMLSTLRSKIDRKEKGSRRWKRLARAKDRQLRKIRNQIEDFLHKVTTRLVNVLHERRTGTVVVGDLTGIRERIKYGDRMNQRLHQWAYSKFEHMLTYKAQLRGMTVERASEAYTSQTCPSCEHRHKSNGRDFNCPQCSFEGHRDVVGARNILNERYPGDEPTGSTQVAGEMASPTGVRYRPHMRTEPTGSEPQRCNPATAGKTCTEPRGSSRQAGRPVG</sequence>
<dbReference type="InterPro" id="IPR010095">
    <property type="entry name" value="Cas12f1-like_TNB"/>
</dbReference>
<evidence type="ECO:0000313" key="9">
    <source>
        <dbReference type="Proteomes" id="UP000008674"/>
    </source>
</evidence>
<dbReference type="NCBIfam" id="TIGR01766">
    <property type="entry name" value="IS200/IS605 family accessory protein TnpB-like domain"/>
    <property type="match status" value="1"/>
</dbReference>
<dbReference type="Proteomes" id="UP000008674">
    <property type="component" value="Chromosome"/>
</dbReference>
<dbReference type="InterPro" id="IPR001959">
    <property type="entry name" value="Transposase"/>
</dbReference>
<feature type="region of interest" description="Disordered" evidence="5">
    <location>
        <begin position="360"/>
        <end position="425"/>
    </location>
</feature>
<comment type="similarity">
    <text evidence="1">In the C-terminal section; belongs to the transposase 35 family.</text>
</comment>
<evidence type="ECO:0000256" key="1">
    <source>
        <dbReference type="ARBA" id="ARBA00008761"/>
    </source>
</evidence>
<evidence type="ECO:0000313" key="8">
    <source>
        <dbReference type="EMBL" id="ABC44645.1"/>
    </source>
</evidence>
<feature type="domain" description="Cas12f1-like TNB" evidence="7">
    <location>
        <begin position="294"/>
        <end position="357"/>
    </location>
</feature>
<evidence type="ECO:0000259" key="7">
    <source>
        <dbReference type="Pfam" id="PF07282"/>
    </source>
</evidence>
<keyword evidence="3" id="KW-0238">DNA-binding</keyword>
<dbReference type="STRING" id="309807.SRU_2395"/>
<keyword evidence="4" id="KW-0233">DNA recombination</keyword>
<evidence type="ECO:0000259" key="6">
    <source>
        <dbReference type="Pfam" id="PF01385"/>
    </source>
</evidence>
<dbReference type="GO" id="GO:0003677">
    <property type="term" value="F:DNA binding"/>
    <property type="evidence" value="ECO:0007669"/>
    <property type="project" value="UniProtKB-KW"/>
</dbReference>
<protein>
    <submittedName>
        <fullName evidence="8">IS605 family transposase</fullName>
    </submittedName>
</protein>
<evidence type="ECO:0000256" key="2">
    <source>
        <dbReference type="ARBA" id="ARBA00022578"/>
    </source>
</evidence>
<dbReference type="Pfam" id="PF07282">
    <property type="entry name" value="Cas12f1-like_TNB"/>
    <property type="match status" value="1"/>
</dbReference>
<evidence type="ECO:0000256" key="5">
    <source>
        <dbReference type="SAM" id="MobiDB-lite"/>
    </source>
</evidence>
<feature type="domain" description="Probable transposase IS891/IS1136/IS1341" evidence="6">
    <location>
        <begin position="156"/>
        <end position="275"/>
    </location>
</feature>
<dbReference type="OrthoDB" id="1404787at2"/>
<dbReference type="Pfam" id="PF01385">
    <property type="entry name" value="OrfB_IS605"/>
    <property type="match status" value="1"/>
</dbReference>
<gene>
    <name evidence="8" type="ordered locus">SRU_2395</name>
</gene>
<accession>Q2RZY7</accession>
<keyword evidence="2" id="KW-0815">Transposition</keyword>
<dbReference type="PANTHER" id="PTHR36172:SF1">
    <property type="entry name" value="RESOLVASE-RELATED"/>
    <property type="match status" value="1"/>
</dbReference>
<reference evidence="8 9" key="1">
    <citation type="journal article" date="2005" name="Proc. Natl. Acad. Sci. U.S.A.">
        <title>The genome of Salinibacter ruber: convergence and gene exchange among hyperhalophilic bacteria and archaea.</title>
        <authorList>
            <person name="Mongodin E.F."/>
            <person name="Nelson K.E."/>
            <person name="Daugherty S."/>
            <person name="Deboy R.T."/>
            <person name="Wister J."/>
            <person name="Khouri H."/>
            <person name="Weidman J."/>
            <person name="Walsh D.A."/>
            <person name="Papke R.T."/>
            <person name="Sanchez Perez G."/>
            <person name="Sharma A.K."/>
            <person name="Nesbo C.L."/>
            <person name="MacLeod D."/>
            <person name="Bapteste E."/>
            <person name="Doolittle W.F."/>
            <person name="Charlebois R.L."/>
            <person name="Legault B."/>
            <person name="Rodriguez-Valera F."/>
        </authorList>
    </citation>
    <scope>NUCLEOTIDE SEQUENCE [LARGE SCALE GENOMIC DNA]</scope>
    <source>
        <strain evidence="9">DSM 13855 / CECT 5946 / M31</strain>
    </source>
</reference>
<dbReference type="RefSeq" id="WP_011405112.1">
    <property type="nucleotide sequence ID" value="NC_007677.1"/>
</dbReference>
<dbReference type="HOGENOM" id="CLU_032903_16_5_10"/>
<dbReference type="EnsemblBacteria" id="ABC44645">
    <property type="protein sequence ID" value="ABC44645"/>
    <property type="gene ID" value="SRU_2395"/>
</dbReference>